<organism evidence="1 2">
    <name type="scientific">Mycena alexandri</name>
    <dbReference type="NCBI Taxonomy" id="1745969"/>
    <lineage>
        <taxon>Eukaryota</taxon>
        <taxon>Fungi</taxon>
        <taxon>Dikarya</taxon>
        <taxon>Basidiomycota</taxon>
        <taxon>Agaricomycotina</taxon>
        <taxon>Agaricomycetes</taxon>
        <taxon>Agaricomycetidae</taxon>
        <taxon>Agaricales</taxon>
        <taxon>Marasmiineae</taxon>
        <taxon>Mycenaceae</taxon>
        <taxon>Mycena</taxon>
    </lineage>
</organism>
<sequence length="348" mass="38280">MLFRFNNSHCGYNSRNQRCPPKSLSCDFDWAYSVQYIWFLLLNKYDEAMERNRLVEWSGKGTYMKCLKVLQWSASGAPDMRKSTPAGVPRITPEAVLGHSHGALLGHSREVLHLFTVPGNGAYVPGLSRIMIPALPAIHVTHGNDLSEDTCQGAASCTPSLPEAEKCLPRKGSSNGNSSCPDVWTTSLRTIRDQNCEHEKIVKGRVEWKKRSPPDDGTTPVWACITSQTRPKERLGKKIRFIRLFKLRAKLRPISAGTRLNSNASNDRSFAFTPAWDATDSLGASNGSPLNVSSTGWSGVSPSTIASAAALQINGYKSFVKAGTCWQPLRESAVVPLTRTTTLGWEAR</sequence>
<dbReference type="AlphaFoldDB" id="A0AAD6XE69"/>
<evidence type="ECO:0000313" key="1">
    <source>
        <dbReference type="EMBL" id="KAJ7045035.1"/>
    </source>
</evidence>
<dbReference type="Proteomes" id="UP001218188">
    <property type="component" value="Unassembled WGS sequence"/>
</dbReference>
<protein>
    <submittedName>
        <fullName evidence="1">Uncharacterized protein</fullName>
    </submittedName>
</protein>
<evidence type="ECO:0000313" key="2">
    <source>
        <dbReference type="Proteomes" id="UP001218188"/>
    </source>
</evidence>
<keyword evidence="2" id="KW-1185">Reference proteome</keyword>
<reference evidence="1" key="1">
    <citation type="submission" date="2023-03" db="EMBL/GenBank/DDBJ databases">
        <title>Massive genome expansion in bonnet fungi (Mycena s.s.) driven by repeated elements and novel gene families across ecological guilds.</title>
        <authorList>
            <consortium name="Lawrence Berkeley National Laboratory"/>
            <person name="Harder C.B."/>
            <person name="Miyauchi S."/>
            <person name="Viragh M."/>
            <person name="Kuo A."/>
            <person name="Thoen E."/>
            <person name="Andreopoulos B."/>
            <person name="Lu D."/>
            <person name="Skrede I."/>
            <person name="Drula E."/>
            <person name="Henrissat B."/>
            <person name="Morin E."/>
            <person name="Kohler A."/>
            <person name="Barry K."/>
            <person name="LaButti K."/>
            <person name="Morin E."/>
            <person name="Salamov A."/>
            <person name="Lipzen A."/>
            <person name="Mereny Z."/>
            <person name="Hegedus B."/>
            <person name="Baldrian P."/>
            <person name="Stursova M."/>
            <person name="Weitz H."/>
            <person name="Taylor A."/>
            <person name="Grigoriev I.V."/>
            <person name="Nagy L.G."/>
            <person name="Martin F."/>
            <person name="Kauserud H."/>
        </authorList>
    </citation>
    <scope>NUCLEOTIDE SEQUENCE</scope>
    <source>
        <strain evidence="1">CBHHK200</strain>
    </source>
</reference>
<dbReference type="EMBL" id="JARJCM010000005">
    <property type="protein sequence ID" value="KAJ7045035.1"/>
    <property type="molecule type" value="Genomic_DNA"/>
</dbReference>
<gene>
    <name evidence="1" type="ORF">C8F04DRAFT_1228118</name>
</gene>
<accession>A0AAD6XE69</accession>
<proteinExistence type="predicted"/>
<comment type="caution">
    <text evidence="1">The sequence shown here is derived from an EMBL/GenBank/DDBJ whole genome shotgun (WGS) entry which is preliminary data.</text>
</comment>
<name>A0AAD6XE69_9AGAR</name>